<sequence>MKPDGRPNIVLIFSCSHNARVMGCAGNGVVRTPHLDALAAAGVRFTDVNCSYPLTVPSRMGFLTAQDPGEIEVYEIGGVLASDAPTFAHLLGAGGYETVLCGKMHFQGPDPFHGFEKRPVGDPLKALSPEVEGSGANRTTAQVKYAVQVSGHGKTGFQAFDRLVTEKSCEFISSRRATDRPYCLVSSLILPRNPLICSRELFEYYMDRIPPPAPMSRDYLDRLHPAMKRWRERRGVDDLTPEENRRGLAAYYGLVTELDRNVGRIVDCVKASPEAGDTAVVYCADHGDMACEHGMWWKSNFYNGTVRAPLIVSWPGRFEKGKVVDAVISLIDVGPMLLEIAGAEAMPDVAGRSFAGFLKGDEGVAKWPNEVYSEFIGLLGDQPSCMVRSGQWKLNYYHEFRSYQLFNLREDPEEVRDRRDDPACRGVAEACLEKVHRRWSAERMLERAARKQRARQAVYGCGHSLIPQPVTPFSAPEGSNEFDFGQFQKDGG</sequence>
<dbReference type="GO" id="GO:0005737">
    <property type="term" value="C:cytoplasm"/>
    <property type="evidence" value="ECO:0007669"/>
    <property type="project" value="TreeGrafter"/>
</dbReference>
<evidence type="ECO:0000256" key="2">
    <source>
        <dbReference type="ARBA" id="ARBA00022801"/>
    </source>
</evidence>
<evidence type="ECO:0000256" key="3">
    <source>
        <dbReference type="SAM" id="MobiDB-lite"/>
    </source>
</evidence>
<dbReference type="Proteomes" id="UP000178606">
    <property type="component" value="Unassembled WGS sequence"/>
</dbReference>
<evidence type="ECO:0000313" key="6">
    <source>
        <dbReference type="Proteomes" id="UP000178606"/>
    </source>
</evidence>
<protein>
    <recommendedName>
        <fullName evidence="4">Sulfatase N-terminal domain-containing protein</fullName>
    </recommendedName>
</protein>
<comment type="caution">
    <text evidence="5">The sequence shown here is derived from an EMBL/GenBank/DDBJ whole genome shotgun (WGS) entry which is preliminary data.</text>
</comment>
<dbReference type="GO" id="GO:0008484">
    <property type="term" value="F:sulfuric ester hydrolase activity"/>
    <property type="evidence" value="ECO:0007669"/>
    <property type="project" value="TreeGrafter"/>
</dbReference>
<dbReference type="EMBL" id="MFKF01000241">
    <property type="protein sequence ID" value="OGG48979.1"/>
    <property type="molecule type" value="Genomic_DNA"/>
</dbReference>
<feature type="region of interest" description="Disordered" evidence="3">
    <location>
        <begin position="472"/>
        <end position="492"/>
    </location>
</feature>
<accession>A0A1F6CIE3</accession>
<dbReference type="InterPro" id="IPR000917">
    <property type="entry name" value="Sulfatase_N"/>
</dbReference>
<dbReference type="GO" id="GO:0046872">
    <property type="term" value="F:metal ion binding"/>
    <property type="evidence" value="ECO:0007669"/>
    <property type="project" value="UniProtKB-KW"/>
</dbReference>
<name>A0A1F6CIE3_HANXR</name>
<dbReference type="Gene3D" id="3.40.720.10">
    <property type="entry name" value="Alkaline Phosphatase, subunit A"/>
    <property type="match status" value="1"/>
</dbReference>
<feature type="domain" description="Sulfatase N-terminal" evidence="4">
    <location>
        <begin position="7"/>
        <end position="343"/>
    </location>
</feature>
<gene>
    <name evidence="5" type="ORF">A3F84_08225</name>
</gene>
<organism evidence="5 6">
    <name type="scientific">Handelsmanbacteria sp. (strain RIFCSPLOWO2_12_FULL_64_10)</name>
    <dbReference type="NCBI Taxonomy" id="1817868"/>
    <lineage>
        <taxon>Bacteria</taxon>
        <taxon>Candidatus Handelsmaniibacteriota</taxon>
    </lineage>
</organism>
<keyword evidence="1" id="KW-0479">Metal-binding</keyword>
<dbReference type="AlphaFoldDB" id="A0A1F6CIE3"/>
<dbReference type="PANTHER" id="PTHR45953">
    <property type="entry name" value="IDURONATE 2-SULFATASE"/>
    <property type="match status" value="1"/>
</dbReference>
<keyword evidence="2" id="KW-0378">Hydrolase</keyword>
<dbReference type="Pfam" id="PF00884">
    <property type="entry name" value="Sulfatase"/>
    <property type="match status" value="1"/>
</dbReference>
<evidence type="ECO:0000256" key="1">
    <source>
        <dbReference type="ARBA" id="ARBA00022723"/>
    </source>
</evidence>
<dbReference type="InterPro" id="IPR017850">
    <property type="entry name" value="Alkaline_phosphatase_core_sf"/>
</dbReference>
<dbReference type="SUPFAM" id="SSF53649">
    <property type="entry name" value="Alkaline phosphatase-like"/>
    <property type="match status" value="1"/>
</dbReference>
<dbReference type="PANTHER" id="PTHR45953:SF1">
    <property type="entry name" value="IDURONATE 2-SULFATASE"/>
    <property type="match status" value="1"/>
</dbReference>
<reference evidence="5 6" key="1">
    <citation type="journal article" date="2016" name="Nat. Commun.">
        <title>Thousands of microbial genomes shed light on interconnected biogeochemical processes in an aquifer system.</title>
        <authorList>
            <person name="Anantharaman K."/>
            <person name="Brown C.T."/>
            <person name="Hug L.A."/>
            <person name="Sharon I."/>
            <person name="Castelle C.J."/>
            <person name="Probst A.J."/>
            <person name="Thomas B.C."/>
            <person name="Singh A."/>
            <person name="Wilkins M.J."/>
            <person name="Karaoz U."/>
            <person name="Brodie E.L."/>
            <person name="Williams K.H."/>
            <person name="Hubbard S.S."/>
            <person name="Banfield J.F."/>
        </authorList>
    </citation>
    <scope>NUCLEOTIDE SEQUENCE [LARGE SCALE GENOMIC DNA]</scope>
    <source>
        <strain evidence="6">RIFCSPLOWO2_12_FULL_64_10</strain>
    </source>
</reference>
<evidence type="ECO:0000313" key="5">
    <source>
        <dbReference type="EMBL" id="OGG48979.1"/>
    </source>
</evidence>
<evidence type="ECO:0000259" key="4">
    <source>
        <dbReference type="Pfam" id="PF00884"/>
    </source>
</evidence>
<proteinExistence type="predicted"/>